<accession>A0ABT9NXV4</accession>
<feature type="region of interest" description="Disordered" evidence="1">
    <location>
        <begin position="258"/>
        <end position="294"/>
    </location>
</feature>
<gene>
    <name evidence="2" type="ORF">J2S57_000885</name>
</gene>
<reference evidence="2 3" key="1">
    <citation type="submission" date="2023-07" db="EMBL/GenBank/DDBJ databases">
        <title>Sequencing the genomes of 1000 actinobacteria strains.</title>
        <authorList>
            <person name="Klenk H.-P."/>
        </authorList>
    </citation>
    <scope>NUCLEOTIDE SEQUENCE [LARGE SCALE GENOMIC DNA]</scope>
    <source>
        <strain evidence="2 3">DSM 44388</strain>
    </source>
</reference>
<comment type="caution">
    <text evidence="2">The sequence shown here is derived from an EMBL/GenBank/DDBJ whole genome shotgun (WGS) entry which is preliminary data.</text>
</comment>
<evidence type="ECO:0000313" key="2">
    <source>
        <dbReference type="EMBL" id="MDP9825136.1"/>
    </source>
</evidence>
<organism evidence="2 3">
    <name type="scientific">Kineosporia succinea</name>
    <dbReference type="NCBI Taxonomy" id="84632"/>
    <lineage>
        <taxon>Bacteria</taxon>
        <taxon>Bacillati</taxon>
        <taxon>Actinomycetota</taxon>
        <taxon>Actinomycetes</taxon>
        <taxon>Kineosporiales</taxon>
        <taxon>Kineosporiaceae</taxon>
        <taxon>Kineosporia</taxon>
    </lineage>
</organism>
<feature type="compositionally biased region" description="Low complexity" evidence="1">
    <location>
        <begin position="11"/>
        <end position="25"/>
    </location>
</feature>
<feature type="compositionally biased region" description="Polar residues" evidence="1">
    <location>
        <begin position="279"/>
        <end position="294"/>
    </location>
</feature>
<feature type="compositionally biased region" description="Low complexity" evidence="1">
    <location>
        <begin position="91"/>
        <end position="108"/>
    </location>
</feature>
<proteinExistence type="predicted"/>
<evidence type="ECO:0000256" key="1">
    <source>
        <dbReference type="SAM" id="MobiDB-lite"/>
    </source>
</evidence>
<dbReference type="Proteomes" id="UP001235712">
    <property type="component" value="Unassembled WGS sequence"/>
</dbReference>
<protein>
    <submittedName>
        <fullName evidence="2">Uncharacterized protein</fullName>
    </submittedName>
</protein>
<keyword evidence="3" id="KW-1185">Reference proteome</keyword>
<dbReference type="EMBL" id="JAUSQZ010000001">
    <property type="protein sequence ID" value="MDP9825136.1"/>
    <property type="molecule type" value="Genomic_DNA"/>
</dbReference>
<feature type="compositionally biased region" description="Low complexity" evidence="1">
    <location>
        <begin position="115"/>
        <end position="131"/>
    </location>
</feature>
<sequence length="294" mass="33402">MRKSSRPEAMALPRWAYPRARPAPNRWRRGPDQQAQQAHRTAAYPSPTKRAPDHHEPQQSDRTRSDQSPDDRIPGSQTPGDHQSDDPPTGRHQANQHPANQHQANQHQANRHQANRPPQHRPPASHAPRAATDPHPPHGPANRSARYRARSSRSPGPAHRPSRTDAARHRPRRPYRPLRHRRLLCDGHLVPGSQRRPPPCRRPGVTARADECNTFRRPKITNCSMREEGPQRPGLRPYVYCLTAGITANPRRNLRMAVPAARRDPAHDDSTRMNPKRGQINSSHSFKYSSSRLL</sequence>
<feature type="region of interest" description="Disordered" evidence="1">
    <location>
        <begin position="1"/>
        <end position="206"/>
    </location>
</feature>
<name>A0ABT9NXV4_9ACTN</name>
<feature type="compositionally biased region" description="Basic and acidic residues" evidence="1">
    <location>
        <begin position="261"/>
        <end position="271"/>
    </location>
</feature>
<feature type="compositionally biased region" description="Basic and acidic residues" evidence="1">
    <location>
        <begin position="50"/>
        <end position="73"/>
    </location>
</feature>
<evidence type="ECO:0000313" key="3">
    <source>
        <dbReference type="Proteomes" id="UP001235712"/>
    </source>
</evidence>
<feature type="compositionally biased region" description="Basic residues" evidence="1">
    <location>
        <begin position="169"/>
        <end position="182"/>
    </location>
</feature>